<evidence type="ECO:0000256" key="1">
    <source>
        <dbReference type="SAM" id="MobiDB-lite"/>
    </source>
</evidence>
<dbReference type="Proteomes" id="UP000664628">
    <property type="component" value="Unassembled WGS sequence"/>
</dbReference>
<name>A0ABS3JPQ8_9BACT</name>
<gene>
    <name evidence="3" type="ORF">J2I46_21595</name>
</gene>
<proteinExistence type="predicted"/>
<keyword evidence="2" id="KW-0812">Transmembrane</keyword>
<feature type="region of interest" description="Disordered" evidence="1">
    <location>
        <begin position="51"/>
        <end position="90"/>
    </location>
</feature>
<protein>
    <submittedName>
        <fullName evidence="3">Uncharacterized protein</fullName>
    </submittedName>
</protein>
<keyword evidence="2" id="KW-0472">Membrane</keyword>
<evidence type="ECO:0000313" key="4">
    <source>
        <dbReference type="Proteomes" id="UP000664628"/>
    </source>
</evidence>
<comment type="caution">
    <text evidence="3">The sequence shown here is derived from an EMBL/GenBank/DDBJ whole genome shotgun (WGS) entry which is preliminary data.</text>
</comment>
<evidence type="ECO:0000313" key="3">
    <source>
        <dbReference type="EMBL" id="MBO0951194.1"/>
    </source>
</evidence>
<keyword evidence="4" id="KW-1185">Reference proteome</keyword>
<dbReference type="RefSeq" id="WP_207331149.1">
    <property type="nucleotide sequence ID" value="NZ_JAFMYW010000007.1"/>
</dbReference>
<sequence>MEFPQTNRPDNWPIYRINWLQVGIILIAATVGCLLALLVFRLTLMRQVSTVKTVDKPTSRRRPRRKPDPEPEDDDDDEEDDDDDSTSNGE</sequence>
<organism evidence="3 4">
    <name type="scientific">Fibrella forsythiae</name>
    <dbReference type="NCBI Taxonomy" id="2817061"/>
    <lineage>
        <taxon>Bacteria</taxon>
        <taxon>Pseudomonadati</taxon>
        <taxon>Bacteroidota</taxon>
        <taxon>Cytophagia</taxon>
        <taxon>Cytophagales</taxon>
        <taxon>Spirosomataceae</taxon>
        <taxon>Fibrella</taxon>
    </lineage>
</organism>
<feature type="compositionally biased region" description="Acidic residues" evidence="1">
    <location>
        <begin position="70"/>
        <end position="90"/>
    </location>
</feature>
<accession>A0ABS3JPQ8</accession>
<dbReference type="EMBL" id="JAFMYW010000007">
    <property type="protein sequence ID" value="MBO0951194.1"/>
    <property type="molecule type" value="Genomic_DNA"/>
</dbReference>
<evidence type="ECO:0000256" key="2">
    <source>
        <dbReference type="SAM" id="Phobius"/>
    </source>
</evidence>
<keyword evidence="2" id="KW-1133">Transmembrane helix</keyword>
<feature type="transmembrane region" description="Helical" evidence="2">
    <location>
        <begin position="20"/>
        <end position="40"/>
    </location>
</feature>
<reference evidence="3 4" key="1">
    <citation type="submission" date="2021-03" db="EMBL/GenBank/DDBJ databases">
        <title>Fibrella sp. HMF5405 genome sequencing and assembly.</title>
        <authorList>
            <person name="Kang H."/>
            <person name="Kim H."/>
            <person name="Bae S."/>
            <person name="Joh K."/>
        </authorList>
    </citation>
    <scope>NUCLEOTIDE SEQUENCE [LARGE SCALE GENOMIC DNA]</scope>
    <source>
        <strain evidence="3 4">HMF5405</strain>
    </source>
</reference>